<keyword evidence="3" id="KW-1185">Reference proteome</keyword>
<feature type="transmembrane region" description="Helical" evidence="1">
    <location>
        <begin position="26"/>
        <end position="48"/>
    </location>
</feature>
<dbReference type="EMBL" id="BAAACF010000001">
    <property type="protein sequence ID" value="GAA0719782.1"/>
    <property type="molecule type" value="Genomic_DNA"/>
</dbReference>
<evidence type="ECO:0000313" key="3">
    <source>
        <dbReference type="Proteomes" id="UP001500339"/>
    </source>
</evidence>
<name>A0ABP3TZ11_9CLOT</name>
<protein>
    <submittedName>
        <fullName evidence="2">Uncharacterized protein</fullName>
    </submittedName>
</protein>
<keyword evidence="1" id="KW-0472">Membrane</keyword>
<keyword evidence="1" id="KW-0812">Transmembrane</keyword>
<gene>
    <name evidence="2" type="ORF">GCM10008905_08260</name>
</gene>
<reference evidence="3" key="1">
    <citation type="journal article" date="2019" name="Int. J. Syst. Evol. Microbiol.">
        <title>The Global Catalogue of Microorganisms (GCM) 10K type strain sequencing project: providing services to taxonomists for standard genome sequencing and annotation.</title>
        <authorList>
            <consortium name="The Broad Institute Genomics Platform"/>
            <consortium name="The Broad Institute Genome Sequencing Center for Infectious Disease"/>
            <person name="Wu L."/>
            <person name="Ma J."/>
        </authorList>
    </citation>
    <scope>NUCLEOTIDE SEQUENCE [LARGE SCALE GENOMIC DNA]</scope>
    <source>
        <strain evidence="3">JCM 1405</strain>
    </source>
</reference>
<sequence length="216" mass="25011">MQSKWLKEQERIVDEFREKKRKQFPMVAGIICVMPILFLVIGFINGGIPSEENMPVMITVMGIIIAVICLALFLGKRQNNKQGCPELRKNLEEILITQDEAYQFDSEMASAPLHRVELKDGEGEYYFTEHYLVYKFGRVPLTDYKIFKLSEVYSTKTISLKDHSSIIGLGREYFTNLCDKDRNILGGITIKKKKQYEEFIEALQRFVPDVRLGEGR</sequence>
<dbReference type="RefSeq" id="WP_343766971.1">
    <property type="nucleotide sequence ID" value="NZ_BAAACF010000001.1"/>
</dbReference>
<evidence type="ECO:0000256" key="1">
    <source>
        <dbReference type="SAM" id="Phobius"/>
    </source>
</evidence>
<comment type="caution">
    <text evidence="2">The sequence shown here is derived from an EMBL/GenBank/DDBJ whole genome shotgun (WGS) entry which is preliminary data.</text>
</comment>
<keyword evidence="1" id="KW-1133">Transmembrane helix</keyword>
<evidence type="ECO:0000313" key="2">
    <source>
        <dbReference type="EMBL" id="GAA0719782.1"/>
    </source>
</evidence>
<accession>A0ABP3TZ11</accession>
<dbReference type="Proteomes" id="UP001500339">
    <property type="component" value="Unassembled WGS sequence"/>
</dbReference>
<organism evidence="2 3">
    <name type="scientific">Clostridium malenominatum</name>
    <dbReference type="NCBI Taxonomy" id="1539"/>
    <lineage>
        <taxon>Bacteria</taxon>
        <taxon>Bacillati</taxon>
        <taxon>Bacillota</taxon>
        <taxon>Clostridia</taxon>
        <taxon>Eubacteriales</taxon>
        <taxon>Clostridiaceae</taxon>
        <taxon>Clostridium</taxon>
    </lineage>
</organism>
<proteinExistence type="predicted"/>
<feature type="transmembrane region" description="Helical" evidence="1">
    <location>
        <begin position="54"/>
        <end position="74"/>
    </location>
</feature>